<organism evidence="1 2">
    <name type="scientific">Dichanthelium oligosanthes</name>
    <dbReference type="NCBI Taxonomy" id="888268"/>
    <lineage>
        <taxon>Eukaryota</taxon>
        <taxon>Viridiplantae</taxon>
        <taxon>Streptophyta</taxon>
        <taxon>Embryophyta</taxon>
        <taxon>Tracheophyta</taxon>
        <taxon>Spermatophyta</taxon>
        <taxon>Magnoliopsida</taxon>
        <taxon>Liliopsida</taxon>
        <taxon>Poales</taxon>
        <taxon>Poaceae</taxon>
        <taxon>PACMAD clade</taxon>
        <taxon>Panicoideae</taxon>
        <taxon>Panicodae</taxon>
        <taxon>Paniceae</taxon>
        <taxon>Dichantheliinae</taxon>
        <taxon>Dichanthelium</taxon>
    </lineage>
</organism>
<dbReference type="AlphaFoldDB" id="A0A1E5WAA1"/>
<sequence length="82" mass="9575">METAVNLEDVFLYTKLLCRRCKGNVAPMAYRYPRTKKQQQSMRNPITKGMHSLAMIHFPPYLIHFPNSRMYDLVGYSGSMVM</sequence>
<keyword evidence="2" id="KW-1185">Reference proteome</keyword>
<dbReference type="EMBL" id="LWDX02015889">
    <property type="protein sequence ID" value="OEL34254.1"/>
    <property type="molecule type" value="Genomic_DNA"/>
</dbReference>
<accession>A0A1E5WAA1</accession>
<evidence type="ECO:0000313" key="2">
    <source>
        <dbReference type="Proteomes" id="UP000095767"/>
    </source>
</evidence>
<protein>
    <submittedName>
        <fullName evidence="1">Uncharacterized protein</fullName>
    </submittedName>
</protein>
<gene>
    <name evidence="1" type="ORF">BAE44_0004725</name>
</gene>
<evidence type="ECO:0000313" key="1">
    <source>
        <dbReference type="EMBL" id="OEL34254.1"/>
    </source>
</evidence>
<dbReference type="STRING" id="888268.A0A1E5WAA1"/>
<comment type="caution">
    <text evidence="1">The sequence shown here is derived from an EMBL/GenBank/DDBJ whole genome shotgun (WGS) entry which is preliminary data.</text>
</comment>
<proteinExistence type="predicted"/>
<dbReference type="Proteomes" id="UP000095767">
    <property type="component" value="Unassembled WGS sequence"/>
</dbReference>
<dbReference type="OrthoDB" id="10612012at2759"/>
<reference evidence="1 2" key="1">
    <citation type="submission" date="2016-09" db="EMBL/GenBank/DDBJ databases">
        <title>The draft genome of Dichanthelium oligosanthes: A C3 panicoid grass species.</title>
        <authorList>
            <person name="Studer A.J."/>
            <person name="Schnable J.C."/>
            <person name="Brutnell T.P."/>
        </authorList>
    </citation>
    <scope>NUCLEOTIDE SEQUENCE [LARGE SCALE GENOMIC DNA]</scope>
    <source>
        <strain evidence="2">cv. Kellogg 1175</strain>
        <tissue evidence="1">Leaf</tissue>
    </source>
</reference>
<name>A0A1E5WAA1_9POAL</name>